<dbReference type="GO" id="GO:0022857">
    <property type="term" value="F:transmembrane transporter activity"/>
    <property type="evidence" value="ECO:0007669"/>
    <property type="project" value="InterPro"/>
</dbReference>
<feature type="transmembrane region" description="Helical" evidence="6">
    <location>
        <begin position="354"/>
        <end position="372"/>
    </location>
</feature>
<keyword evidence="5 6" id="KW-0472">Membrane</keyword>
<evidence type="ECO:0000259" key="7">
    <source>
        <dbReference type="PROSITE" id="PS50850"/>
    </source>
</evidence>
<comment type="subcellular location">
    <subcellularLocation>
        <location evidence="1">Cell membrane</location>
        <topology evidence="1">Multi-pass membrane protein</topology>
    </subcellularLocation>
</comment>
<dbReference type="Gene3D" id="1.20.1250.20">
    <property type="entry name" value="MFS general substrate transporter like domains"/>
    <property type="match status" value="1"/>
</dbReference>
<dbReference type="CDD" id="cd17321">
    <property type="entry name" value="MFS_MMR_MDR_like"/>
    <property type="match status" value="1"/>
</dbReference>
<evidence type="ECO:0000313" key="9">
    <source>
        <dbReference type="Proteomes" id="UP000001551"/>
    </source>
</evidence>
<keyword evidence="9" id="KW-1185">Reference proteome</keyword>
<dbReference type="PANTHER" id="PTHR42718:SF9">
    <property type="entry name" value="MAJOR FACILITATOR SUPERFAMILY MULTIDRUG TRANSPORTER MFSC"/>
    <property type="match status" value="1"/>
</dbReference>
<keyword evidence="4 6" id="KW-1133">Transmembrane helix</keyword>
<gene>
    <name evidence="8" type="ordered locus">Ethha_2584</name>
</gene>
<feature type="transmembrane region" description="Helical" evidence="6">
    <location>
        <begin position="448"/>
        <end position="468"/>
    </location>
</feature>
<feature type="transmembrane region" description="Helical" evidence="6">
    <location>
        <begin position="164"/>
        <end position="185"/>
    </location>
</feature>
<protein>
    <submittedName>
        <fullName evidence="8">Major facilitator superfamily MFS_1</fullName>
    </submittedName>
</protein>
<dbReference type="KEGG" id="eha:Ethha_2584"/>
<feature type="transmembrane region" description="Helical" evidence="6">
    <location>
        <begin position="46"/>
        <end position="65"/>
    </location>
</feature>
<feature type="transmembrane region" description="Helical" evidence="6">
    <location>
        <begin position="102"/>
        <end position="124"/>
    </location>
</feature>
<organism evidence="8 9">
    <name type="scientific">Ethanoligenens harbinense (strain DSM 18485 / JCM 12961 / CGMCC 1.5033 / YUAN-3)</name>
    <dbReference type="NCBI Taxonomy" id="663278"/>
    <lineage>
        <taxon>Bacteria</taxon>
        <taxon>Bacillati</taxon>
        <taxon>Bacillota</taxon>
        <taxon>Clostridia</taxon>
        <taxon>Eubacteriales</taxon>
        <taxon>Oscillospiraceae</taxon>
        <taxon>Ethanoligenens</taxon>
    </lineage>
</organism>
<dbReference type="eggNOG" id="COG0477">
    <property type="taxonomic scope" value="Bacteria"/>
</dbReference>
<dbReference type="HOGENOM" id="CLU_000960_28_3_9"/>
<dbReference type="GO" id="GO:0005886">
    <property type="term" value="C:plasma membrane"/>
    <property type="evidence" value="ECO:0007669"/>
    <property type="project" value="UniProtKB-SubCell"/>
</dbReference>
<dbReference type="EMBL" id="CP002400">
    <property type="protein sequence ID" value="ADU28077.1"/>
    <property type="molecule type" value="Genomic_DNA"/>
</dbReference>
<dbReference type="PANTHER" id="PTHR42718">
    <property type="entry name" value="MAJOR FACILITATOR SUPERFAMILY MULTIDRUG TRANSPORTER MFSC"/>
    <property type="match status" value="1"/>
</dbReference>
<proteinExistence type="predicted"/>
<feature type="transmembrane region" description="Helical" evidence="6">
    <location>
        <begin position="297"/>
        <end position="317"/>
    </location>
</feature>
<feature type="transmembrane region" description="Helical" evidence="6">
    <location>
        <begin position="77"/>
        <end position="96"/>
    </location>
</feature>
<dbReference type="RefSeq" id="WP_013486420.1">
    <property type="nucleotide sequence ID" value="NC_014828.1"/>
</dbReference>
<dbReference type="Proteomes" id="UP000001551">
    <property type="component" value="Chromosome"/>
</dbReference>
<feature type="domain" description="Major facilitator superfamily (MFS) profile" evidence="7">
    <location>
        <begin position="11"/>
        <end position="472"/>
    </location>
</feature>
<reference evidence="8 9" key="1">
    <citation type="submission" date="2010-12" db="EMBL/GenBank/DDBJ databases">
        <title>Complete sequence of Ethanoligenens harbinense YUAN-3.</title>
        <authorList>
            <person name="Lucas S."/>
            <person name="Copeland A."/>
            <person name="Lapidus A."/>
            <person name="Cheng J.-F."/>
            <person name="Bruce D."/>
            <person name="Goodwin L."/>
            <person name="Pitluck S."/>
            <person name="Chertkov O."/>
            <person name="Misra M."/>
            <person name="Detter J.C."/>
            <person name="Han C."/>
            <person name="Tapia R."/>
            <person name="Land M."/>
            <person name="Hauser L."/>
            <person name="Jeffries C."/>
            <person name="Kyrpides N."/>
            <person name="Ivanova N."/>
            <person name="Mikhailova N."/>
            <person name="Wang A."/>
            <person name="Mouttaki H."/>
            <person name="He Z."/>
            <person name="Zhou J."/>
            <person name="Hemme C.L."/>
            <person name="Woyke T."/>
        </authorList>
    </citation>
    <scope>NUCLEOTIDE SEQUENCE [LARGE SCALE GENOMIC DNA]</scope>
    <source>
        <strain evidence="9">DSM 18485 / JCM 12961 / CGMCC 1.5033 / YUAN-3</strain>
    </source>
</reference>
<keyword evidence="3 6" id="KW-0812">Transmembrane</keyword>
<dbReference type="PRINTS" id="PR01036">
    <property type="entry name" value="TCRTETB"/>
</dbReference>
<dbReference type="InterPro" id="IPR020846">
    <property type="entry name" value="MFS_dom"/>
</dbReference>
<dbReference type="Gene3D" id="1.20.1720.10">
    <property type="entry name" value="Multidrug resistance protein D"/>
    <property type="match status" value="1"/>
</dbReference>
<dbReference type="InterPro" id="IPR011701">
    <property type="entry name" value="MFS"/>
</dbReference>
<dbReference type="InterPro" id="IPR036259">
    <property type="entry name" value="MFS_trans_sf"/>
</dbReference>
<feature type="transmembrane region" description="Helical" evidence="6">
    <location>
        <begin position="409"/>
        <end position="428"/>
    </location>
</feature>
<feature type="transmembrane region" description="Helical" evidence="6">
    <location>
        <begin position="221"/>
        <end position="243"/>
    </location>
</feature>
<name>E6U6K7_ETHHY</name>
<evidence type="ECO:0000256" key="5">
    <source>
        <dbReference type="ARBA" id="ARBA00023136"/>
    </source>
</evidence>
<feature type="transmembrane region" description="Helical" evidence="6">
    <location>
        <begin position="197"/>
        <end position="215"/>
    </location>
</feature>
<dbReference type="AlphaFoldDB" id="E6U6K7"/>
<evidence type="ECO:0000256" key="2">
    <source>
        <dbReference type="ARBA" id="ARBA00022448"/>
    </source>
</evidence>
<dbReference type="PROSITE" id="PS50850">
    <property type="entry name" value="MFS"/>
    <property type="match status" value="1"/>
</dbReference>
<evidence type="ECO:0000313" key="8">
    <source>
        <dbReference type="EMBL" id="ADU28077.1"/>
    </source>
</evidence>
<evidence type="ECO:0000256" key="6">
    <source>
        <dbReference type="SAM" id="Phobius"/>
    </source>
</evidence>
<accession>E6U6K7</accession>
<dbReference type="Pfam" id="PF07690">
    <property type="entry name" value="MFS_1"/>
    <property type="match status" value="1"/>
</dbReference>
<dbReference type="STRING" id="663278.Ethha_2584"/>
<keyword evidence="2" id="KW-0813">Transport</keyword>
<feature type="transmembrane region" description="Helical" evidence="6">
    <location>
        <begin position="264"/>
        <end position="291"/>
    </location>
</feature>
<evidence type="ECO:0000256" key="4">
    <source>
        <dbReference type="ARBA" id="ARBA00022989"/>
    </source>
</evidence>
<sequence>MKQTSTNKWAILSVVTLASFITNVDSTIVIIGLPKLMQGLHLSVDAGLWVITAYVITSTVFLLPAGKWSDRVGKKRIFMGGFSLFTIATVLCALAGSSTAIIAFRFLQGAGASMALATATPIIMQTFAKKELGLAVSINATSWVLGAIIGPVIGGALIDTLGWRSIFALTAPFAIAGVLLAAFVLRPDRVHTDTKMDWAGLFTFGLGLTGLMVILSEGGGWGWLSPAVILLAAGTVVLFFLFIRTEKHAASPLFDLGLLLNRQYSTGLLIAIGYMIGFYSITFLLTIYLQGALRLDALHAGLLLIPLSVPQLVLSPLCGKLVDRVGAPVLLAVGLTGITAGLLLLGTLGPSLSTPALSGALILVSVSNSFAWPSIAKTILETAPAKQAGIASGMFFTVNYASRAVSQTFVLLLMEIGVPAVLVTRAMAGTGGAESAVQRHALVLSADVSFRIFAIFTAASVITTLFFIRTRRKTIPHAR</sequence>
<dbReference type="SUPFAM" id="SSF103473">
    <property type="entry name" value="MFS general substrate transporter"/>
    <property type="match status" value="1"/>
</dbReference>
<evidence type="ECO:0000256" key="3">
    <source>
        <dbReference type="ARBA" id="ARBA00022692"/>
    </source>
</evidence>
<feature type="transmembrane region" description="Helical" evidence="6">
    <location>
        <begin position="329"/>
        <end position="348"/>
    </location>
</feature>
<feature type="transmembrane region" description="Helical" evidence="6">
    <location>
        <begin position="136"/>
        <end position="158"/>
    </location>
</feature>
<evidence type="ECO:0000256" key="1">
    <source>
        <dbReference type="ARBA" id="ARBA00004651"/>
    </source>
</evidence>